<name>A0A9P6KZA3_9MICR</name>
<comment type="caution">
    <text evidence="1">The sequence shown here is derived from an EMBL/GenBank/DDBJ whole genome shotgun (WGS) entry which is preliminary data.</text>
</comment>
<dbReference type="Proteomes" id="UP000740883">
    <property type="component" value="Unassembled WGS sequence"/>
</dbReference>
<evidence type="ECO:0000313" key="1">
    <source>
        <dbReference type="EMBL" id="KAF9763471.1"/>
    </source>
</evidence>
<sequence length="276" mass="32052">MKRSKRGVKKTLDDANSLKTKVELAFSSTNTIIYKRETEIDKITTFLKSKEKILNIVGVPGTGKTSTVLNLCKKIKKHIYLNFYKEPNLKKIVLKKKYDLVIIDEFDKFHQSKLADCRFVIHHITSQGSKLITLGNDLELESSAIFFKPYTSKEIEEVVQLKMEKEVGKQILSNLDLKILCRTYSTSGDMRNIFKFIVSNFNQDIEMVEVKRQSSCTVNDSTEEDVSIHHRIIQKLNNIGSRVRAFKMYLNECEDYGVPPLSRMMFYELYETICYK</sequence>
<dbReference type="Gene3D" id="3.40.50.300">
    <property type="entry name" value="P-loop containing nucleotide triphosphate hydrolases"/>
    <property type="match status" value="1"/>
</dbReference>
<dbReference type="PANTHER" id="PTHR10763">
    <property type="entry name" value="CELL DIVISION CONTROL PROTEIN 6-RELATED"/>
    <property type="match status" value="1"/>
</dbReference>
<dbReference type="InterPro" id="IPR027417">
    <property type="entry name" value="P-loop_NTPase"/>
</dbReference>
<keyword evidence="2" id="KW-1185">Reference proteome</keyword>
<proteinExistence type="predicted"/>
<dbReference type="InterPro" id="IPR050311">
    <property type="entry name" value="ORC1/CDC6"/>
</dbReference>
<dbReference type="OrthoDB" id="1926878at2759"/>
<protein>
    <submittedName>
        <fullName evidence="1">Uncharacterized protein</fullName>
    </submittedName>
</protein>
<reference evidence="1 2" key="1">
    <citation type="journal article" date="2020" name="Genome Biol. Evol.">
        <title>Comparative genomics of strictly vertically transmitted, feminizing microsporidia endosymbionts of amphipod crustaceans.</title>
        <authorList>
            <person name="Cormier A."/>
            <person name="Chebbi M.A."/>
            <person name="Giraud I."/>
            <person name="Wattier R."/>
            <person name="Teixeira M."/>
            <person name="Gilbert C."/>
            <person name="Rigaud T."/>
            <person name="Cordaux R."/>
        </authorList>
    </citation>
    <scope>NUCLEOTIDE SEQUENCE [LARGE SCALE GENOMIC DNA]</scope>
    <source>
        <strain evidence="1 2">Ou3-Ou53</strain>
    </source>
</reference>
<dbReference type="AlphaFoldDB" id="A0A9P6KZA3"/>
<evidence type="ECO:0000313" key="2">
    <source>
        <dbReference type="Proteomes" id="UP000740883"/>
    </source>
</evidence>
<gene>
    <name evidence="1" type="ORF">NGRA_1244</name>
</gene>
<accession>A0A9P6KZA3</accession>
<organism evidence="1 2">
    <name type="scientific">Nosema granulosis</name>
    <dbReference type="NCBI Taxonomy" id="83296"/>
    <lineage>
        <taxon>Eukaryota</taxon>
        <taxon>Fungi</taxon>
        <taxon>Fungi incertae sedis</taxon>
        <taxon>Microsporidia</taxon>
        <taxon>Nosematidae</taxon>
        <taxon>Nosema</taxon>
    </lineage>
</organism>
<dbReference type="EMBL" id="SBJO01000073">
    <property type="protein sequence ID" value="KAF9763471.1"/>
    <property type="molecule type" value="Genomic_DNA"/>
</dbReference>
<dbReference type="Gene3D" id="1.10.8.60">
    <property type="match status" value="1"/>
</dbReference>
<dbReference type="PANTHER" id="PTHR10763:SF26">
    <property type="entry name" value="CELL DIVISION CONTROL PROTEIN 6 HOMOLOG"/>
    <property type="match status" value="1"/>
</dbReference>
<dbReference type="SUPFAM" id="SSF52540">
    <property type="entry name" value="P-loop containing nucleoside triphosphate hydrolases"/>
    <property type="match status" value="1"/>
</dbReference>